<evidence type="ECO:0000259" key="9">
    <source>
        <dbReference type="PROSITE" id="PS51918"/>
    </source>
</evidence>
<dbReference type="PANTHER" id="PTHR43726:SF1">
    <property type="entry name" value="BIOTIN SYNTHASE"/>
    <property type="match status" value="1"/>
</dbReference>
<dbReference type="PIRSF" id="PIRSF004762">
    <property type="entry name" value="CHP00423"/>
    <property type="match status" value="1"/>
</dbReference>
<dbReference type="GO" id="GO:0042364">
    <property type="term" value="P:water-soluble vitamin biosynthetic process"/>
    <property type="evidence" value="ECO:0007669"/>
    <property type="project" value="UniProtKB-ARBA"/>
</dbReference>
<dbReference type="SFLD" id="SFLDS00029">
    <property type="entry name" value="Radical_SAM"/>
    <property type="match status" value="1"/>
</dbReference>
<comment type="cofactor">
    <cofactor evidence="6">
        <name>[2Fe-2S] cluster</name>
        <dbReference type="ChEBI" id="CHEBI:190135"/>
    </cofactor>
</comment>
<feature type="domain" description="Radical SAM core" evidence="9">
    <location>
        <begin position="51"/>
        <end position="264"/>
    </location>
</feature>
<evidence type="ECO:0000256" key="4">
    <source>
        <dbReference type="ARBA" id="ARBA00023004"/>
    </source>
</evidence>
<evidence type="ECO:0000313" key="10">
    <source>
        <dbReference type="EMBL" id="QNB48039.1"/>
    </source>
</evidence>
<reference evidence="10 11" key="1">
    <citation type="journal article" date="2019" name="Front. Microbiol.">
        <title>Thermoanaerosceptrum fracticalcis gen. nov. sp. nov., a Novel Fumarate-Fermenting Microorganism From a Deep Fractured Carbonate Aquifer of the US Great Basin.</title>
        <authorList>
            <person name="Hamilton-Brehm S.D."/>
            <person name="Stewart L.E."/>
            <person name="Zavarin M."/>
            <person name="Caldwell M."/>
            <person name="Lawson P.A."/>
            <person name="Onstott T.C."/>
            <person name="Grzymski J."/>
            <person name="Neveux I."/>
            <person name="Lollar B.S."/>
            <person name="Russell C.E."/>
            <person name="Moser D.P."/>
        </authorList>
    </citation>
    <scope>NUCLEOTIDE SEQUENCE [LARGE SCALE GENOMIC DNA]</scope>
    <source>
        <strain evidence="10 11">DRI-13</strain>
    </source>
</reference>
<sequence length="350" mass="39215">MRSIFIDTLAKAQAQEELNKDDLKVLLSADGEEASLLFKHADAVREKYLGKEVHLRGIIELTNYCKQNCHYCGLRRGNEQLSRYRLTYREILTTAEQAVALGYKTLVLQGGEDSYFSARDIYELVKEIKKMDVAVTLSLGEHDFDTYKLWREAGSDRYLIKHETADPHLYEHLRPGKRLKQRLQCQSWLKELGYELGSGCMVGLPGQTLDTLAEDLLLLKKMDVDMAGIGPFIPHPQTPLASAQQGTLEMTLKMVALARIIMPLVHLPATTALGTIHPEGREKALQAGANVVMPNVSPSEYRALYQIYPNKICIRDEPVHCRSCITGKIKALGRVVSTTRGHSPKGGITR</sequence>
<feature type="binding site" evidence="8">
    <location>
        <position position="182"/>
    </location>
    <ligand>
        <name>S-adenosyl-L-methionine</name>
        <dbReference type="ChEBI" id="CHEBI:59789"/>
    </ligand>
</feature>
<dbReference type="Pfam" id="PF04055">
    <property type="entry name" value="Radical_SAM"/>
    <property type="match status" value="1"/>
</dbReference>
<dbReference type="GO" id="GO:0046872">
    <property type="term" value="F:metal ion binding"/>
    <property type="evidence" value="ECO:0007669"/>
    <property type="project" value="UniProtKB-KW"/>
</dbReference>
<dbReference type="Gene3D" id="3.20.20.70">
    <property type="entry name" value="Aldolase class I"/>
    <property type="match status" value="1"/>
</dbReference>
<dbReference type="InterPro" id="IPR006638">
    <property type="entry name" value="Elp3/MiaA/NifB-like_rSAM"/>
</dbReference>
<dbReference type="NCBIfam" id="TIGR03956">
    <property type="entry name" value="rSAM_HydE"/>
    <property type="match status" value="1"/>
</dbReference>
<dbReference type="InterPro" id="IPR034422">
    <property type="entry name" value="HydE/PylB-like"/>
</dbReference>
<evidence type="ECO:0000256" key="2">
    <source>
        <dbReference type="ARBA" id="ARBA00022691"/>
    </source>
</evidence>
<dbReference type="PROSITE" id="PS51918">
    <property type="entry name" value="RADICAL_SAM"/>
    <property type="match status" value="1"/>
</dbReference>
<protein>
    <submittedName>
        <fullName evidence="10">[FeFe] hydrogenase H-cluster radical SAM maturase HydE</fullName>
    </submittedName>
</protein>
<feature type="binding site" evidence="7">
    <location>
        <position position="65"/>
    </location>
    <ligand>
        <name>[4Fe-4S] cluster</name>
        <dbReference type="ChEBI" id="CHEBI:49883"/>
        <note>4Fe-4S-S-AdoMet</note>
    </ligand>
</feature>
<dbReference type="SFLD" id="SFLDG01280">
    <property type="entry name" value="HydE/PylB-like"/>
    <property type="match status" value="1"/>
</dbReference>
<feature type="binding site" evidence="7">
    <location>
        <position position="69"/>
    </location>
    <ligand>
        <name>[4Fe-4S] cluster</name>
        <dbReference type="ChEBI" id="CHEBI:49883"/>
        <note>4Fe-4S-S-AdoMet</note>
    </ligand>
</feature>
<dbReference type="SMART" id="SM00876">
    <property type="entry name" value="BATS"/>
    <property type="match status" value="1"/>
</dbReference>
<feature type="binding site" evidence="8">
    <location>
        <position position="174"/>
    </location>
    <ligand>
        <name>S-adenosyl-L-methionine</name>
        <dbReference type="ChEBI" id="CHEBI:59789"/>
    </ligand>
</feature>
<dbReference type="Proteomes" id="UP000515847">
    <property type="component" value="Chromosome"/>
</dbReference>
<dbReference type="SFLD" id="SFLDG01082">
    <property type="entry name" value="B12-binding_domain_containing"/>
    <property type="match status" value="1"/>
</dbReference>
<keyword evidence="3" id="KW-0479">Metal-binding</keyword>
<comment type="cofactor">
    <cofactor evidence="7">
        <name>[4Fe-4S] cluster</name>
        <dbReference type="ChEBI" id="CHEBI:49883"/>
    </cofactor>
    <text evidence="7">Binds 1 [4Fe-4S] cluster. The cluster is coordinated with 3 cysteines and an exchangeable S-adenosyl-L-methionine.</text>
</comment>
<dbReference type="PANTHER" id="PTHR43726">
    <property type="entry name" value="3-METHYLORNITHINE SYNTHASE"/>
    <property type="match status" value="1"/>
</dbReference>
<feature type="binding site" evidence="7">
    <location>
        <position position="72"/>
    </location>
    <ligand>
        <name>[4Fe-4S] cluster</name>
        <dbReference type="ChEBI" id="CHEBI:49883"/>
        <note>4Fe-4S-S-AdoMet</note>
    </ligand>
</feature>
<evidence type="ECO:0000256" key="3">
    <source>
        <dbReference type="ARBA" id="ARBA00022723"/>
    </source>
</evidence>
<dbReference type="GO" id="GO:0016740">
    <property type="term" value="F:transferase activity"/>
    <property type="evidence" value="ECO:0007669"/>
    <property type="project" value="TreeGrafter"/>
</dbReference>
<dbReference type="SMART" id="SM00729">
    <property type="entry name" value="Elp3"/>
    <property type="match status" value="1"/>
</dbReference>
<evidence type="ECO:0000256" key="1">
    <source>
        <dbReference type="ARBA" id="ARBA00022485"/>
    </source>
</evidence>
<keyword evidence="1 7" id="KW-0004">4Fe-4S</keyword>
<feature type="binding site" evidence="8">
    <location>
        <position position="163"/>
    </location>
    <ligand>
        <name>S-adenosyl-L-methionine</name>
        <dbReference type="ChEBI" id="CHEBI:59789"/>
    </ligand>
</feature>
<dbReference type="GO" id="GO:0051539">
    <property type="term" value="F:4 iron, 4 sulfur cluster binding"/>
    <property type="evidence" value="ECO:0007669"/>
    <property type="project" value="UniProtKB-KW"/>
</dbReference>
<evidence type="ECO:0000313" key="11">
    <source>
        <dbReference type="Proteomes" id="UP000515847"/>
    </source>
</evidence>
<keyword evidence="2 7" id="KW-0949">S-adenosyl-L-methionine</keyword>
<dbReference type="KEGG" id="tfr:BR63_18275"/>
<evidence type="ECO:0000256" key="6">
    <source>
        <dbReference type="ARBA" id="ARBA00034078"/>
    </source>
</evidence>
<organism evidence="10 11">
    <name type="scientific">Thermanaerosceptrum fracticalcis</name>
    <dbReference type="NCBI Taxonomy" id="1712410"/>
    <lineage>
        <taxon>Bacteria</taxon>
        <taxon>Bacillati</taxon>
        <taxon>Bacillota</taxon>
        <taxon>Clostridia</taxon>
        <taxon>Eubacteriales</taxon>
        <taxon>Peptococcaceae</taxon>
        <taxon>Thermanaerosceptrum</taxon>
    </lineage>
</organism>
<evidence type="ECO:0000256" key="8">
    <source>
        <dbReference type="PIRSR" id="PIRSR004762-2"/>
    </source>
</evidence>
<gene>
    <name evidence="10" type="primary">hydE</name>
    <name evidence="10" type="ORF">BR63_18275</name>
</gene>
<dbReference type="RefSeq" id="WP_034420481.1">
    <property type="nucleotide sequence ID" value="NZ_CP045798.1"/>
</dbReference>
<dbReference type="SFLD" id="SFLDG01060">
    <property type="entry name" value="BATS_domain_containing"/>
    <property type="match status" value="1"/>
</dbReference>
<dbReference type="EMBL" id="CP045798">
    <property type="protein sequence ID" value="QNB48039.1"/>
    <property type="molecule type" value="Genomic_DNA"/>
</dbReference>
<feature type="binding site" evidence="8">
    <location>
        <position position="138"/>
    </location>
    <ligand>
        <name>(3R)-3-methyl-D-ornithine</name>
        <dbReference type="ChEBI" id="CHEBI:64642"/>
    </ligand>
</feature>
<keyword evidence="11" id="KW-1185">Reference proteome</keyword>
<name>A0A7G6E7I5_THEFR</name>
<evidence type="ECO:0000256" key="7">
    <source>
        <dbReference type="PIRSR" id="PIRSR004762-1"/>
    </source>
</evidence>
<accession>A0A7G6E7I5</accession>
<dbReference type="AlphaFoldDB" id="A0A7G6E7I5"/>
<proteinExistence type="predicted"/>
<keyword evidence="5 7" id="KW-0411">Iron-sulfur</keyword>
<dbReference type="InterPro" id="IPR058240">
    <property type="entry name" value="rSAM_sf"/>
</dbReference>
<dbReference type="OrthoDB" id="9775764at2"/>
<keyword evidence="4 7" id="KW-0408">Iron</keyword>
<dbReference type="InterPro" id="IPR007197">
    <property type="entry name" value="rSAM"/>
</dbReference>
<dbReference type="SFLD" id="SFLDF00348">
    <property type="entry name" value="FeFe_hydrogenase_maturase_(Hyd"/>
    <property type="match status" value="1"/>
</dbReference>
<dbReference type="InterPro" id="IPR010722">
    <property type="entry name" value="BATS_dom"/>
</dbReference>
<dbReference type="InterPro" id="IPR024021">
    <property type="entry name" value="FeFe-hyd_HydE_rSAM"/>
</dbReference>
<evidence type="ECO:0000256" key="5">
    <source>
        <dbReference type="ARBA" id="ARBA00023014"/>
    </source>
</evidence>
<dbReference type="SUPFAM" id="SSF102114">
    <property type="entry name" value="Radical SAM enzymes"/>
    <property type="match status" value="1"/>
</dbReference>
<dbReference type="InterPro" id="IPR013785">
    <property type="entry name" value="Aldolase_TIM"/>
</dbReference>
<dbReference type="GO" id="GO:0044272">
    <property type="term" value="P:sulfur compound biosynthetic process"/>
    <property type="evidence" value="ECO:0007669"/>
    <property type="project" value="UniProtKB-ARBA"/>
</dbReference>
<dbReference type="CDD" id="cd01335">
    <property type="entry name" value="Radical_SAM"/>
    <property type="match status" value="1"/>
</dbReference>